<feature type="domain" description="Helix-turn-helix type 11" evidence="2">
    <location>
        <begin position="30"/>
        <end position="73"/>
    </location>
</feature>
<comment type="caution">
    <text evidence="3">The sequence shown here is derived from an EMBL/GenBank/DDBJ whole genome shotgun (WGS) entry which is preliminary data.</text>
</comment>
<gene>
    <name evidence="3" type="ORF">EAF07_06090</name>
</gene>
<dbReference type="EMBL" id="RCVM01000010">
    <property type="protein sequence ID" value="RLY03109.1"/>
    <property type="molecule type" value="Genomic_DNA"/>
</dbReference>
<evidence type="ECO:0000313" key="3">
    <source>
        <dbReference type="EMBL" id="RLY03109.1"/>
    </source>
</evidence>
<dbReference type="InterPro" id="IPR036390">
    <property type="entry name" value="WH_DNA-bd_sf"/>
</dbReference>
<dbReference type="SUPFAM" id="SSF46785">
    <property type="entry name" value="Winged helix' DNA-binding domain"/>
    <property type="match status" value="1"/>
</dbReference>
<dbReference type="InterPro" id="IPR011991">
    <property type="entry name" value="ArsR-like_HTH"/>
</dbReference>
<keyword evidence="4" id="KW-1185">Reference proteome</keyword>
<organism evidence="3 4">
    <name type="scientific">Streptococcus hillyeri</name>
    <dbReference type="NCBI Taxonomy" id="2282420"/>
    <lineage>
        <taxon>Bacteria</taxon>
        <taxon>Bacillati</taxon>
        <taxon>Bacillota</taxon>
        <taxon>Bacilli</taxon>
        <taxon>Lactobacillales</taxon>
        <taxon>Streptococcaceae</taxon>
        <taxon>Streptococcus</taxon>
    </lineage>
</organism>
<dbReference type="InterPro" id="IPR036388">
    <property type="entry name" value="WH-like_DNA-bd_sf"/>
</dbReference>
<name>A0A3L9DTW2_9STRE</name>
<dbReference type="CDD" id="cd00090">
    <property type="entry name" value="HTH_ARSR"/>
    <property type="match status" value="1"/>
</dbReference>
<proteinExistence type="predicted"/>
<dbReference type="OrthoDB" id="2236334at2"/>
<dbReference type="Pfam" id="PF08279">
    <property type="entry name" value="HTH_11"/>
    <property type="match status" value="1"/>
</dbReference>
<evidence type="ECO:0000259" key="2">
    <source>
        <dbReference type="Pfam" id="PF08279"/>
    </source>
</evidence>
<dbReference type="AlphaFoldDB" id="A0A3L9DTW2"/>
<dbReference type="InterPro" id="IPR013196">
    <property type="entry name" value="HTH_11"/>
</dbReference>
<evidence type="ECO:0000313" key="4">
    <source>
        <dbReference type="Proteomes" id="UP000279194"/>
    </source>
</evidence>
<keyword evidence="1" id="KW-0238">DNA-binding</keyword>
<dbReference type="GO" id="GO:0003677">
    <property type="term" value="F:DNA binding"/>
    <property type="evidence" value="ECO:0007669"/>
    <property type="project" value="UniProtKB-KW"/>
</dbReference>
<dbReference type="Gene3D" id="1.10.10.10">
    <property type="entry name" value="Winged helix-like DNA-binding domain superfamily/Winged helix DNA-binding domain"/>
    <property type="match status" value="1"/>
</dbReference>
<dbReference type="Proteomes" id="UP000279194">
    <property type="component" value="Unassembled WGS sequence"/>
</dbReference>
<accession>A0A3L9DTW2</accession>
<protein>
    <submittedName>
        <fullName evidence="3">ArsR family transcriptional regulator</fullName>
    </submittedName>
</protein>
<evidence type="ECO:0000256" key="1">
    <source>
        <dbReference type="ARBA" id="ARBA00023125"/>
    </source>
</evidence>
<sequence>MSFRNPHENYTAINNAFLQDRELEPATIGILAVLLSNKSDWEIYPEEIARRMNISRTTVDRHFKQLEKLGYMKTFKFSRGRGKGFKILRFVSDVRFTDFQLSIIRQRIAENEEFWDIPFDKIANQ</sequence>
<reference evidence="3 4" key="1">
    <citation type="submission" date="2018-10" db="EMBL/GenBank/DDBJ databases">
        <title>Streptococcus hillyeri sp. nov., isolated from equine tracheal sample.</title>
        <authorList>
            <person name="Macfadyen A.C."/>
            <person name="Waller A."/>
            <person name="Paterson G.K."/>
        </authorList>
    </citation>
    <scope>NUCLEOTIDE SEQUENCE [LARGE SCALE GENOMIC DNA]</scope>
    <source>
        <strain evidence="3 4">28462</strain>
    </source>
</reference>